<evidence type="ECO:0000313" key="2">
    <source>
        <dbReference type="Proteomes" id="UP000230709"/>
    </source>
</evidence>
<dbReference type="EMBL" id="CP023737">
    <property type="protein sequence ID" value="ATQ66517.1"/>
    <property type="molecule type" value="Genomic_DNA"/>
</dbReference>
<reference evidence="2" key="1">
    <citation type="submission" date="2017-10" db="EMBL/GenBank/DDBJ databases">
        <title>Completed PacBio SMRT sequence of Methylosinus trichosporium OB3b reveals presence of a third large plasmid.</title>
        <authorList>
            <person name="Charles T.C."/>
            <person name="Lynch M.D.J."/>
            <person name="Heil J.R."/>
            <person name="Cheng J."/>
        </authorList>
    </citation>
    <scope>NUCLEOTIDE SEQUENCE [LARGE SCALE GENOMIC DNA]</scope>
    <source>
        <strain evidence="2">OB3b</strain>
    </source>
</reference>
<evidence type="ECO:0000313" key="1">
    <source>
        <dbReference type="EMBL" id="ATQ66517.1"/>
    </source>
</evidence>
<dbReference type="Proteomes" id="UP000230709">
    <property type="component" value="Chromosome"/>
</dbReference>
<organism evidence="1 2">
    <name type="scientific">Methylosinus trichosporium (strain ATCC 35070 / NCIMB 11131 / UNIQEM 75 / OB3b)</name>
    <dbReference type="NCBI Taxonomy" id="595536"/>
    <lineage>
        <taxon>Bacteria</taxon>
        <taxon>Pseudomonadati</taxon>
        <taxon>Pseudomonadota</taxon>
        <taxon>Alphaproteobacteria</taxon>
        <taxon>Hyphomicrobiales</taxon>
        <taxon>Methylocystaceae</taxon>
        <taxon>Methylosinus</taxon>
    </lineage>
</organism>
<dbReference type="STRING" id="595536.GCA_000178815_00871"/>
<gene>
    <name evidence="1" type="ORF">CQW49_00360</name>
</gene>
<sequence length="125" mass="14139">MRGGTLFGLGLVLMAASGPARPARADVSMDPHALQHYSFCVGEAQDNRAVVLMDRYRIYRCHGDIAISYFNYLGRRGVRDERVEEYNGVFLYRRIAGGIGRCWNRIADEAFRPVSEYGCDINEDL</sequence>
<dbReference type="RefSeq" id="WP_003611233.1">
    <property type="nucleotide sequence ID" value="NZ_ADVE02000001.1"/>
</dbReference>
<keyword evidence="2" id="KW-1185">Reference proteome</keyword>
<accession>A0A2D2CUY5</accession>
<protein>
    <submittedName>
        <fullName evidence="1">Uncharacterized protein</fullName>
    </submittedName>
</protein>
<dbReference type="AlphaFoldDB" id="A0A2D2CUY5"/>
<name>A0A2D2CUY5_METT3</name>
<proteinExistence type="predicted"/>
<dbReference type="KEGG" id="mtw:CQW49_00360"/>